<dbReference type="AlphaFoldDB" id="W2MUR4"/>
<gene>
    <name evidence="2" type="ORF">L914_13858</name>
</gene>
<evidence type="ECO:0000313" key="2">
    <source>
        <dbReference type="EMBL" id="ETM40117.1"/>
    </source>
</evidence>
<accession>W2MUR4</accession>
<protein>
    <submittedName>
        <fullName evidence="2">Uncharacterized protein</fullName>
    </submittedName>
</protein>
<proteinExistence type="predicted"/>
<dbReference type="EMBL" id="KI694419">
    <property type="protein sequence ID" value="ETM40117.1"/>
    <property type="molecule type" value="Genomic_DNA"/>
</dbReference>
<feature type="compositionally biased region" description="Basic and acidic residues" evidence="1">
    <location>
        <begin position="189"/>
        <end position="198"/>
    </location>
</feature>
<name>W2MUR4_PHYNI</name>
<evidence type="ECO:0000256" key="1">
    <source>
        <dbReference type="SAM" id="MobiDB-lite"/>
    </source>
</evidence>
<reference evidence="2" key="1">
    <citation type="submission" date="2013-11" db="EMBL/GenBank/DDBJ databases">
        <title>The Genome Sequence of Phytophthora parasitica IAC_01/95.</title>
        <authorList>
            <consortium name="The Broad Institute Genomics Platform"/>
            <person name="Russ C."/>
            <person name="Tyler B."/>
            <person name="Panabieres F."/>
            <person name="Shan W."/>
            <person name="Tripathy S."/>
            <person name="Grunwald N."/>
            <person name="Machado M."/>
            <person name="Johnson C.S."/>
            <person name="Arredondo F."/>
            <person name="Hong C."/>
            <person name="Coffey M."/>
            <person name="Young S.K."/>
            <person name="Zeng Q."/>
            <person name="Gargeya S."/>
            <person name="Fitzgerald M."/>
            <person name="Abouelleil A."/>
            <person name="Alvarado L."/>
            <person name="Chapman S.B."/>
            <person name="Gainer-Dewar J."/>
            <person name="Goldberg J."/>
            <person name="Griggs A."/>
            <person name="Gujja S."/>
            <person name="Hansen M."/>
            <person name="Howarth C."/>
            <person name="Imamovic A."/>
            <person name="Ireland A."/>
            <person name="Larimer J."/>
            <person name="McCowan C."/>
            <person name="Murphy C."/>
            <person name="Pearson M."/>
            <person name="Poon T.W."/>
            <person name="Priest M."/>
            <person name="Roberts A."/>
            <person name="Saif S."/>
            <person name="Shea T."/>
            <person name="Sykes S."/>
            <person name="Wortman J."/>
            <person name="Nusbaum C."/>
            <person name="Birren B."/>
        </authorList>
    </citation>
    <scope>NUCLEOTIDE SEQUENCE [LARGE SCALE GENOMIC DNA]</scope>
    <source>
        <strain evidence="2">IAC_01/95</strain>
    </source>
</reference>
<sequence>MDASICLNKYGLFSLTLGILTAGSSKNGNFELMDLAKKKVGIKEDNKEYRENFRLVVCGLASGDFRTCFDEVKKKLRDTDFPMDTMQMVFSLAIIRLPNSDELLLPIRERLKRALVDTAFEIDDSNRFKSRKYELMLFKNEDEYWRVFSSFSNELQRERVETYNTPQLRDQLQRELDQFVVKAKVKNTMRDEPDKEMSPPRPAKSACKTVKKSGTVERSLRIRRRRQKFDEGLLHTPHQLTWESSATSLKRSEDW</sequence>
<dbReference type="Proteomes" id="UP000054532">
    <property type="component" value="Unassembled WGS sequence"/>
</dbReference>
<dbReference type="VEuPathDB" id="FungiDB:PPTG_14466"/>
<organism evidence="2">
    <name type="scientific">Phytophthora nicotianae</name>
    <name type="common">Potato buckeye rot agent</name>
    <name type="synonym">Phytophthora parasitica</name>
    <dbReference type="NCBI Taxonomy" id="4792"/>
    <lineage>
        <taxon>Eukaryota</taxon>
        <taxon>Sar</taxon>
        <taxon>Stramenopiles</taxon>
        <taxon>Oomycota</taxon>
        <taxon>Peronosporomycetes</taxon>
        <taxon>Peronosporales</taxon>
        <taxon>Peronosporaceae</taxon>
        <taxon>Phytophthora</taxon>
    </lineage>
</organism>
<feature type="region of interest" description="Disordered" evidence="1">
    <location>
        <begin position="189"/>
        <end position="214"/>
    </location>
</feature>